<dbReference type="Proteomes" id="UP000014500">
    <property type="component" value="Unassembled WGS sequence"/>
</dbReference>
<proteinExistence type="predicted"/>
<dbReference type="GO" id="GO:0005730">
    <property type="term" value="C:nucleolus"/>
    <property type="evidence" value="ECO:0007669"/>
    <property type="project" value="TreeGrafter"/>
</dbReference>
<feature type="compositionally biased region" description="Basic residues" evidence="1">
    <location>
        <begin position="116"/>
        <end position="136"/>
    </location>
</feature>
<feature type="compositionally biased region" description="Basic and acidic residues" evidence="1">
    <location>
        <begin position="89"/>
        <end position="115"/>
    </location>
</feature>
<dbReference type="EMBL" id="JH431806">
    <property type="status" value="NOT_ANNOTATED_CDS"/>
    <property type="molecule type" value="Genomic_DNA"/>
</dbReference>
<evidence type="ECO:0000313" key="3">
    <source>
        <dbReference type="Proteomes" id="UP000014500"/>
    </source>
</evidence>
<dbReference type="PhylomeDB" id="T1J2K1"/>
<evidence type="ECO:0000256" key="1">
    <source>
        <dbReference type="SAM" id="MobiDB-lite"/>
    </source>
</evidence>
<protein>
    <recommendedName>
        <fullName evidence="4">PRKR-interacting protein 1</fullName>
    </recommendedName>
</protein>
<dbReference type="Pfam" id="PF06658">
    <property type="entry name" value="DUF1168"/>
    <property type="match status" value="1"/>
</dbReference>
<dbReference type="PANTHER" id="PTHR13507:SF0">
    <property type="entry name" value="PRKR-INTERACTING PROTEIN 1"/>
    <property type="match status" value="1"/>
</dbReference>
<feature type="compositionally biased region" description="Basic and acidic residues" evidence="1">
    <location>
        <begin position="35"/>
        <end position="47"/>
    </location>
</feature>
<evidence type="ECO:0000313" key="2">
    <source>
        <dbReference type="EnsemblMetazoa" id="SMAR007796-PA"/>
    </source>
</evidence>
<reference evidence="2" key="2">
    <citation type="submission" date="2015-02" db="UniProtKB">
        <authorList>
            <consortium name="EnsemblMetazoa"/>
        </authorList>
    </citation>
    <scope>IDENTIFICATION</scope>
</reference>
<reference evidence="3" key="1">
    <citation type="submission" date="2011-05" db="EMBL/GenBank/DDBJ databases">
        <authorList>
            <person name="Richards S.R."/>
            <person name="Qu J."/>
            <person name="Jiang H."/>
            <person name="Jhangiani S.N."/>
            <person name="Agravi P."/>
            <person name="Goodspeed R."/>
            <person name="Gross S."/>
            <person name="Mandapat C."/>
            <person name="Jackson L."/>
            <person name="Mathew T."/>
            <person name="Pu L."/>
            <person name="Thornton R."/>
            <person name="Saada N."/>
            <person name="Wilczek-Boney K.B."/>
            <person name="Lee S."/>
            <person name="Kovar C."/>
            <person name="Wu Y."/>
            <person name="Scherer S.E."/>
            <person name="Worley K.C."/>
            <person name="Muzny D.M."/>
            <person name="Gibbs R."/>
        </authorList>
    </citation>
    <scope>NUCLEOTIDE SEQUENCE</scope>
    <source>
        <strain evidence="3">Brora</strain>
    </source>
</reference>
<feature type="region of interest" description="Disordered" evidence="1">
    <location>
        <begin position="35"/>
        <end position="67"/>
    </location>
</feature>
<feature type="compositionally biased region" description="Acidic residues" evidence="1">
    <location>
        <begin position="149"/>
        <end position="162"/>
    </location>
</feature>
<keyword evidence="3" id="KW-1185">Reference proteome</keyword>
<name>T1J2K1_STRMM</name>
<dbReference type="AlphaFoldDB" id="T1J2K1"/>
<sequence>MASKEGKVAPVRTVPRNIADVQRLKLEKLMENPDKMVLIPERHKDKTLPPPPEFNRNVMGSSAGAGSGEFHVYRHIRRREYARQKLITEKARRENLDDAYHNKLEENKRLADEKTAKKRAKRLRKKEKMKTNKKSKPNAATEESKPKDESEDTDDSSENDES</sequence>
<evidence type="ECO:0008006" key="4">
    <source>
        <dbReference type="Google" id="ProtNLM"/>
    </source>
</evidence>
<dbReference type="GO" id="GO:0004860">
    <property type="term" value="F:protein kinase inhibitor activity"/>
    <property type="evidence" value="ECO:0007669"/>
    <property type="project" value="TreeGrafter"/>
</dbReference>
<dbReference type="HOGENOM" id="CLU_079129_2_1_1"/>
<dbReference type="EnsemblMetazoa" id="SMAR007796-RA">
    <property type="protein sequence ID" value="SMAR007796-PA"/>
    <property type="gene ID" value="SMAR007796"/>
</dbReference>
<dbReference type="GO" id="GO:0019901">
    <property type="term" value="F:protein kinase binding"/>
    <property type="evidence" value="ECO:0007669"/>
    <property type="project" value="TreeGrafter"/>
</dbReference>
<accession>T1J2K1</accession>
<dbReference type="eggNOG" id="KOG4055">
    <property type="taxonomic scope" value="Eukaryota"/>
</dbReference>
<dbReference type="PANTHER" id="PTHR13507">
    <property type="entry name" value="PRKR-INTERACTING PROTEIN 1"/>
    <property type="match status" value="1"/>
</dbReference>
<dbReference type="STRING" id="126957.T1J2K1"/>
<feature type="region of interest" description="Disordered" evidence="1">
    <location>
        <begin position="89"/>
        <end position="162"/>
    </location>
</feature>
<dbReference type="GO" id="GO:0003725">
    <property type="term" value="F:double-stranded RNA binding"/>
    <property type="evidence" value="ECO:0007669"/>
    <property type="project" value="InterPro"/>
</dbReference>
<dbReference type="OMA" id="ETPSFIM"/>
<dbReference type="InterPro" id="IPR009548">
    <property type="entry name" value="Prkrip1"/>
</dbReference>
<organism evidence="2 3">
    <name type="scientific">Strigamia maritima</name>
    <name type="common">European centipede</name>
    <name type="synonym">Geophilus maritimus</name>
    <dbReference type="NCBI Taxonomy" id="126957"/>
    <lineage>
        <taxon>Eukaryota</taxon>
        <taxon>Metazoa</taxon>
        <taxon>Ecdysozoa</taxon>
        <taxon>Arthropoda</taxon>
        <taxon>Myriapoda</taxon>
        <taxon>Chilopoda</taxon>
        <taxon>Pleurostigmophora</taxon>
        <taxon>Geophilomorpha</taxon>
        <taxon>Linotaeniidae</taxon>
        <taxon>Strigamia</taxon>
    </lineage>
</organism>